<dbReference type="VEuPathDB" id="FungiDB:PNEJI1_002691"/>
<name>L0PAC3_PNEJI</name>
<evidence type="ECO:0000313" key="3">
    <source>
        <dbReference type="EMBL" id="CCJ29167.1"/>
    </source>
</evidence>
<comment type="caution">
    <text evidence="3">The sequence shown here is derived from an EMBL/GenBank/DDBJ whole genome shotgun (WGS) entry which is preliminary data.</text>
</comment>
<organism evidence="4">
    <name type="scientific">Pneumocystis jirovecii</name>
    <name type="common">Human pneumocystis pneumonia agent</name>
    <dbReference type="NCBI Taxonomy" id="42068"/>
    <lineage>
        <taxon>Eukaryota</taxon>
        <taxon>Fungi</taxon>
        <taxon>Dikarya</taxon>
        <taxon>Ascomycota</taxon>
        <taxon>Taphrinomycotina</taxon>
        <taxon>Pneumocystomycetes</taxon>
        <taxon>Pneumocystaceae</taxon>
        <taxon>Pneumocystis</taxon>
    </lineage>
</organism>
<dbReference type="PROSITE" id="PS50888">
    <property type="entry name" value="BHLH"/>
    <property type="match status" value="1"/>
</dbReference>
<dbReference type="GO" id="GO:0046983">
    <property type="term" value="F:protein dimerization activity"/>
    <property type="evidence" value="ECO:0007669"/>
    <property type="project" value="InterPro"/>
</dbReference>
<dbReference type="InterPro" id="IPR021264">
    <property type="entry name" value="AFUB_079030/YDR124W-like"/>
</dbReference>
<dbReference type="SUPFAM" id="SSF47459">
    <property type="entry name" value="HLH, helix-loop-helix DNA-binding domain"/>
    <property type="match status" value="1"/>
</dbReference>
<reference evidence="3 4" key="1">
    <citation type="journal article" date="2012" name="MBio">
        <title>De novo assembly of the Pneumocystis jirovecii genome from a single bronchoalveolar lavage fluid specimen from a patient.</title>
        <authorList>
            <person name="Cisse O.H."/>
            <person name="Pagni M."/>
            <person name="Hauser P.M."/>
        </authorList>
    </citation>
    <scope>NUCLEOTIDE SEQUENCE [LARGE SCALE GENOMIC DNA]</scope>
    <source>
        <strain evidence="3 4">SE8</strain>
    </source>
</reference>
<dbReference type="PANTHER" id="PTHR36102:SF1">
    <property type="entry name" value="YDR124W-LIKE HELICAL BUNDLE DOMAIN-CONTAINING PROTEIN"/>
    <property type="match status" value="1"/>
</dbReference>
<feature type="region of interest" description="Disordered" evidence="1">
    <location>
        <begin position="657"/>
        <end position="676"/>
    </location>
</feature>
<accession>L0PAC3</accession>
<evidence type="ECO:0000313" key="4">
    <source>
        <dbReference type="Proteomes" id="UP000010422"/>
    </source>
</evidence>
<gene>
    <name evidence="3" type="ORF">PNEJI1_002691</name>
</gene>
<dbReference type="InterPro" id="IPR011598">
    <property type="entry name" value="bHLH_dom"/>
</dbReference>
<dbReference type="Proteomes" id="UP000010422">
    <property type="component" value="Unassembled WGS sequence"/>
</dbReference>
<feature type="non-terminal residue" evidence="3">
    <location>
        <position position="827"/>
    </location>
</feature>
<dbReference type="Pfam" id="PF11001">
    <property type="entry name" value="AFUB_07903_YDR124W_hel"/>
    <property type="match status" value="1"/>
</dbReference>
<dbReference type="EMBL" id="CAKM01000162">
    <property type="protein sequence ID" value="CCJ29167.1"/>
    <property type="molecule type" value="Genomic_DNA"/>
</dbReference>
<dbReference type="AlphaFoldDB" id="L0PAC3"/>
<dbReference type="Pfam" id="PF00010">
    <property type="entry name" value="HLH"/>
    <property type="match status" value="1"/>
</dbReference>
<feature type="region of interest" description="Disordered" evidence="1">
    <location>
        <begin position="77"/>
        <end position="103"/>
    </location>
</feature>
<dbReference type="CDD" id="cd11398">
    <property type="entry name" value="bHLHzip_scCBP1"/>
    <property type="match status" value="1"/>
</dbReference>
<dbReference type="InParanoid" id="L0PAC3"/>
<feature type="domain" description="BHLH" evidence="2">
    <location>
        <begin position="90"/>
        <end position="138"/>
    </location>
</feature>
<dbReference type="InterPro" id="IPR047092">
    <property type="entry name" value="AFUB_07903/YDR124W-like_hel"/>
</dbReference>
<protein>
    <recommendedName>
        <fullName evidence="2">BHLH domain-containing protein</fullName>
    </recommendedName>
</protein>
<dbReference type="STRING" id="1209962.L0PAC3"/>
<dbReference type="SMART" id="SM00353">
    <property type="entry name" value="HLH"/>
    <property type="match status" value="1"/>
</dbReference>
<proteinExistence type="predicted"/>
<feature type="region of interest" description="Disordered" evidence="1">
    <location>
        <begin position="1"/>
        <end position="31"/>
    </location>
</feature>
<dbReference type="PANTHER" id="PTHR36102">
    <property type="entry name" value="CHROMOSOME 10, WHOLE GENOME SHOTGUN SEQUENCE"/>
    <property type="match status" value="1"/>
</dbReference>
<evidence type="ECO:0000259" key="2">
    <source>
        <dbReference type="PROSITE" id="PS50888"/>
    </source>
</evidence>
<sequence length="827" mass="92782">MSENALEGSEDVLGSTDDSLHVLDSTAGRYNPYKKVSGNRVDLGSFTEERGVLYPPDDGLMKGVVSPENEVVRLDASAKPPVGSEAWHRQRRSNHKEVERRRRETINESISELARIVPGCEKNKGKILERTVTYIQQLKENEANNIEKWTLEKLLTDQAISELSATNQKLKAECDRLWQEMNVWKQAASCGMKQSDENTTEMFFCFKEKNIFLFMFIEGDYETYASEAFQGQLKSWFNQKVLNDAKSLALAYQKSTETFRNELIRKTAENKENIGFNVENFGEGIVSNALHEENLSDFLSSDSLKSKTADSLYEESLTNNISELDSDLSKSFHSKNHPKKKVLPLASNINNQNCEVKNNLNRPCLSELASLNSSNVRDENCPPVSREHKYKPLVIGNTHEVIAFMESRFKELQQSVCKIVAKAWIKVMEPKKQTRHPYNKGDESKPSWWPNNVRHKEPDHLMKPERINLLLTILRCSKIPVSRLELATAEISAFIPADKTILLREIYQVAREEERLRNGEIDESTKIYTMSTPYDFSLDDDFTSEEPIPPTVHSVSSYIPVSTSNAAFSSFQCSLDDTQSTRNSIHKLACKSTQNPKTASNAALKAVSKLHTLFHKEDYCFSPLGFDSVYSTDQISLQSQCSHSYDTYDYRHVDSTQTPADTCPQKDGKNSVSLSPAPLLEKNSGSLHTMHLSPLKPSDCSVYSACSVWSSDLPSCTDFPVSTPDHSLFTKPIDSTDSTDSTDLKYMFYDPFLSPPVDSSTIYMSADSFSLRSSAASEVFPSSFKSAGYSVDSLSFAASAAPKASFPAVDSVRFSEFLNSSQTTVDS</sequence>
<dbReference type="GO" id="GO:0003700">
    <property type="term" value="F:DNA-binding transcription factor activity"/>
    <property type="evidence" value="ECO:0007669"/>
    <property type="project" value="InterPro"/>
</dbReference>
<dbReference type="InterPro" id="IPR036638">
    <property type="entry name" value="HLH_DNA-bd_sf"/>
</dbReference>
<dbReference type="Gene3D" id="4.10.280.10">
    <property type="entry name" value="Helix-loop-helix DNA-binding domain"/>
    <property type="match status" value="1"/>
</dbReference>
<dbReference type="InterPro" id="IPR047206">
    <property type="entry name" value="bHLHzip_scCBP1-like"/>
</dbReference>
<evidence type="ECO:0000256" key="1">
    <source>
        <dbReference type="SAM" id="MobiDB-lite"/>
    </source>
</evidence>